<dbReference type="InterPro" id="IPR000198">
    <property type="entry name" value="RhoGAP_dom"/>
</dbReference>
<dbReference type="SMART" id="SM00324">
    <property type="entry name" value="RhoGAP"/>
    <property type="match status" value="1"/>
</dbReference>
<reference evidence="3 4" key="1">
    <citation type="journal article" date="2018" name="Gigascience">
        <title>Genomes of trombidid mites reveal novel predicted allergens and laterally-transferred genes associated with secondary metabolism.</title>
        <authorList>
            <person name="Dong X."/>
            <person name="Chaisiri K."/>
            <person name="Xia D."/>
            <person name="Armstrong S.D."/>
            <person name="Fang Y."/>
            <person name="Donnelly M.J."/>
            <person name="Kadowaki T."/>
            <person name="McGarry J.W."/>
            <person name="Darby A.C."/>
            <person name="Makepeace B.L."/>
        </authorList>
    </citation>
    <scope>NUCLEOTIDE SEQUENCE [LARGE SCALE GENOMIC DNA]</scope>
    <source>
        <strain evidence="3">UoL-UT</strain>
    </source>
</reference>
<dbReference type="STRING" id="299467.A0A443SVD3"/>
<dbReference type="Pfam" id="PF00620">
    <property type="entry name" value="RhoGAP"/>
    <property type="match status" value="1"/>
</dbReference>
<gene>
    <name evidence="3" type="ORF">B4U80_11180</name>
</gene>
<name>A0A443SVD3_9ACAR</name>
<dbReference type="PROSITE" id="PS50238">
    <property type="entry name" value="RHOGAP"/>
    <property type="match status" value="1"/>
</dbReference>
<protein>
    <submittedName>
        <fullName evidence="3">Rho GTPase-activating protein 20-like protein</fullName>
    </submittedName>
</protein>
<dbReference type="AlphaFoldDB" id="A0A443SVD3"/>
<feature type="compositionally biased region" description="Polar residues" evidence="1">
    <location>
        <begin position="610"/>
        <end position="624"/>
    </location>
</feature>
<dbReference type="PANTHER" id="PTHR23179:SF3">
    <property type="entry name" value="RHO GTPASE-ACTIVATING PROTEIN 20"/>
    <property type="match status" value="1"/>
</dbReference>
<comment type="caution">
    <text evidence="3">The sequence shown here is derived from an EMBL/GenBank/DDBJ whole genome shotgun (WGS) entry which is preliminary data.</text>
</comment>
<dbReference type="Proteomes" id="UP000288716">
    <property type="component" value="Unassembled WGS sequence"/>
</dbReference>
<evidence type="ECO:0000313" key="3">
    <source>
        <dbReference type="EMBL" id="RWS31473.1"/>
    </source>
</evidence>
<accession>A0A443SVD3</accession>
<dbReference type="PANTHER" id="PTHR23179">
    <property type="entry name" value="T-CELL ACTIVATION RHO GTPASE ACTIVATING PROTEIN-RELATED"/>
    <property type="match status" value="1"/>
</dbReference>
<dbReference type="OrthoDB" id="6424757at2759"/>
<sequence>MSRILRRMVNMSPFSPEDDKKLKKGRTLNWPFKKNSPKHCSDNVHYFPMCPSKLFGQPLVKYVSNGTPITPVMNMLRVLRVKGPYTVGIFRKSANARVCRELKAKLDDTPNCSFDEFPVIVIASVFKEFLRSLPDCLLQSKLYYKWIEAVNVENNFECRERVGKLLRVIPAPNFTLLRYFVCVLWHISNRSAENKMCSLNLAVCIGPSLLCNKQQASILRCEEISKQVPKLVAYLIEHSPELFGDSTLKLFDDFCDVYKRDSGAEESDSLKSLQDTGVVLNSSCHTRRDDSSVDSLERFSMEENSAQTHYKENSTFENKVSLSNLSRDSGLTLSDTQLYSPEDESETCDITGVLPDSRLLPHFTKSVPHLDSADLENVINVTFSYGRSVGVSIDGSCHDVVHKRRHHDVSNKGHAVFGVLGCSRKEDHTPINRNHHSPVQYSESYCCGINNQSTETDPPRKNEICCPRSSRYRHRRPPLAAVLRNHSPAIMSPVTLRRTSSEESIRVNYELEGIVKEPISLSYGCAKSEFEIDALVVNEASKQSIPHSGITNVRIPLQGNVNENLYSHNSHVKFHAQQAMCKDRVGSMCSSSSDTASQHSSASKQSSHSNRSAVTSAPPSYQETMNRKELLARVQSNTVASRQISSTSAVSSSHIYEQSVRVYNEDIQKGSNVFMRAIPARVKANDSDGSDSETIAIQCNKQLLCRISSEKTQAEICPQKKPLRFCNSVKPKNANENCNNITVEERCAKDFENDWRKDVSWSVAQLRTLFSGQSIEENGLKKMPKTSEITNNQRHIDKVANDSLDDKRRNGKENCVTVIRVAQNELKDVPITISNHSSSLLTSHEESYV</sequence>
<dbReference type="Gene3D" id="1.10.555.10">
    <property type="entry name" value="Rho GTPase activation protein"/>
    <property type="match status" value="1"/>
</dbReference>
<keyword evidence="4" id="KW-1185">Reference proteome</keyword>
<evidence type="ECO:0000256" key="1">
    <source>
        <dbReference type="SAM" id="MobiDB-lite"/>
    </source>
</evidence>
<dbReference type="GO" id="GO:0007165">
    <property type="term" value="P:signal transduction"/>
    <property type="evidence" value="ECO:0007669"/>
    <property type="project" value="InterPro"/>
</dbReference>
<feature type="compositionally biased region" description="Low complexity" evidence="1">
    <location>
        <begin position="590"/>
        <end position="609"/>
    </location>
</feature>
<proteinExistence type="predicted"/>
<evidence type="ECO:0000259" key="2">
    <source>
        <dbReference type="PROSITE" id="PS50238"/>
    </source>
</evidence>
<dbReference type="VEuPathDB" id="VectorBase:LDEU000568"/>
<dbReference type="EMBL" id="NCKV01000154">
    <property type="protein sequence ID" value="RWS31473.1"/>
    <property type="molecule type" value="Genomic_DNA"/>
</dbReference>
<feature type="region of interest" description="Disordered" evidence="1">
    <location>
        <begin position="586"/>
        <end position="624"/>
    </location>
</feature>
<dbReference type="GO" id="GO:0005096">
    <property type="term" value="F:GTPase activator activity"/>
    <property type="evidence" value="ECO:0007669"/>
    <property type="project" value="TreeGrafter"/>
</dbReference>
<feature type="domain" description="Rho-GAP" evidence="2">
    <location>
        <begin position="57"/>
        <end position="243"/>
    </location>
</feature>
<dbReference type="InterPro" id="IPR008936">
    <property type="entry name" value="Rho_GTPase_activation_prot"/>
</dbReference>
<evidence type="ECO:0000313" key="4">
    <source>
        <dbReference type="Proteomes" id="UP000288716"/>
    </source>
</evidence>
<organism evidence="3 4">
    <name type="scientific">Leptotrombidium deliense</name>
    <dbReference type="NCBI Taxonomy" id="299467"/>
    <lineage>
        <taxon>Eukaryota</taxon>
        <taxon>Metazoa</taxon>
        <taxon>Ecdysozoa</taxon>
        <taxon>Arthropoda</taxon>
        <taxon>Chelicerata</taxon>
        <taxon>Arachnida</taxon>
        <taxon>Acari</taxon>
        <taxon>Acariformes</taxon>
        <taxon>Trombidiformes</taxon>
        <taxon>Prostigmata</taxon>
        <taxon>Anystina</taxon>
        <taxon>Parasitengona</taxon>
        <taxon>Trombiculoidea</taxon>
        <taxon>Trombiculidae</taxon>
        <taxon>Leptotrombidium</taxon>
    </lineage>
</organism>
<dbReference type="SUPFAM" id="SSF48350">
    <property type="entry name" value="GTPase activation domain, GAP"/>
    <property type="match status" value="1"/>
</dbReference>